<keyword evidence="11 14" id="KW-0786">Thiamine pyrophosphate</keyword>
<dbReference type="GO" id="GO:0009097">
    <property type="term" value="P:isoleucine biosynthetic process"/>
    <property type="evidence" value="ECO:0007669"/>
    <property type="project" value="UniProtKB-UniPathway"/>
</dbReference>
<evidence type="ECO:0000313" key="18">
    <source>
        <dbReference type="EMBL" id="MBB5132569.1"/>
    </source>
</evidence>
<evidence type="ECO:0000256" key="10">
    <source>
        <dbReference type="ARBA" id="ARBA00022842"/>
    </source>
</evidence>
<evidence type="ECO:0000256" key="6">
    <source>
        <dbReference type="ARBA" id="ARBA00022630"/>
    </source>
</evidence>
<reference evidence="18 19" key="1">
    <citation type="submission" date="2020-08" db="EMBL/GenBank/DDBJ databases">
        <title>Genomic Encyclopedia of Type Strains, Phase IV (KMG-IV): sequencing the most valuable type-strain genomes for metagenomic binning, comparative biology and taxonomic classification.</title>
        <authorList>
            <person name="Goeker M."/>
        </authorList>
    </citation>
    <scope>NUCLEOTIDE SEQUENCE [LARGE SCALE GENOMIC DNA]</scope>
    <source>
        <strain evidence="18 19">DSM 45615</strain>
    </source>
</reference>
<keyword evidence="9" id="KW-0274">FAD</keyword>
<comment type="similarity">
    <text evidence="3 14">Belongs to the TPP enzyme family.</text>
</comment>
<evidence type="ECO:0000256" key="14">
    <source>
        <dbReference type="RuleBase" id="RU003591"/>
    </source>
</evidence>
<dbReference type="FunFam" id="3.40.50.970:FF:000007">
    <property type="entry name" value="Acetolactate synthase"/>
    <property type="match status" value="1"/>
</dbReference>
<feature type="domain" description="Thiamine pyrophosphate enzyme central" evidence="15">
    <location>
        <begin position="195"/>
        <end position="329"/>
    </location>
</feature>
<dbReference type="GO" id="GO:0003984">
    <property type="term" value="F:acetolactate synthase activity"/>
    <property type="evidence" value="ECO:0007669"/>
    <property type="project" value="UniProtKB-EC"/>
</dbReference>
<accession>A0A840P0R6</accession>
<keyword evidence="19" id="KW-1185">Reference proteome</keyword>
<gene>
    <name evidence="18" type="ORF">HNP84_002285</name>
</gene>
<comment type="caution">
    <text evidence="18">The sequence shown here is derived from an EMBL/GenBank/DDBJ whole genome shotgun (WGS) entry which is preliminary data.</text>
</comment>
<dbReference type="GO" id="GO:0030976">
    <property type="term" value="F:thiamine pyrophosphate binding"/>
    <property type="evidence" value="ECO:0007669"/>
    <property type="project" value="UniProtKB-UniRule"/>
</dbReference>
<dbReference type="InterPro" id="IPR029061">
    <property type="entry name" value="THDP-binding"/>
</dbReference>
<dbReference type="Proteomes" id="UP000578449">
    <property type="component" value="Unassembled WGS sequence"/>
</dbReference>
<dbReference type="PANTHER" id="PTHR18968">
    <property type="entry name" value="THIAMINE PYROPHOSPHATE ENZYMES"/>
    <property type="match status" value="1"/>
</dbReference>
<feature type="domain" description="Thiamine pyrophosphate enzyme N-terminal TPP-binding" evidence="17">
    <location>
        <begin position="5"/>
        <end position="120"/>
    </location>
</feature>
<keyword evidence="10 14" id="KW-0460">Magnesium</keyword>
<sequence length="581" mass="62580">MTERMTGAQALVKALEHVGVDTVFGIPGGAILPAYDPLLDSTKVRHVLVRHEQGAGHAAEGYAQATGKVGVCMATSGPGATNLVTPIADAYMDSVPIVAITGQVASNAIGTDAFQEADIVGITMPTTKHNFLVTDPADIPRTIAEAFHIASTGRPGPVLVDIAKDALQAMTTFSWPPVMQLPGYRPVTRPHSKQIREAAKLIVESKRPVLYVGGGVHKARASQELRKLAELTGMPVITTLMARGTFPDSHPQHLGMPGMHGSVAAVGSLQRGDLIVALGARFDDRVTGDLATFAPYAKVVHADIDPAEISKNRHADVPIVGDCREVIGDLITAVENEYANGRRGDYTEWWATLNNYRSTYPLGYEEYEDGTLAPQYVMERLSAIVGPDATYVAGVGQHQMWAAQFIGYEHPGTFINSGGAGTMGFAIPAAMGAKMGRPERTVWAIDGDGCFQMTNQELATCALEGVPIKIAVINNGNLGMVRQWQTLFYNERYSNTNLQTVRRIPDFVKLAEAYGCVGLRCERAEDVDATIKKAMEINDVPVVIDFVVHQDAMVWPMVAAGTSNDDIKVARDMAPKWDSED</sequence>
<dbReference type="GO" id="GO:0005948">
    <property type="term" value="C:acetolactate synthase complex"/>
    <property type="evidence" value="ECO:0007669"/>
    <property type="project" value="TreeGrafter"/>
</dbReference>
<dbReference type="SUPFAM" id="SSF52467">
    <property type="entry name" value="DHS-like NAD/FAD-binding domain"/>
    <property type="match status" value="1"/>
</dbReference>
<dbReference type="InterPro" id="IPR029035">
    <property type="entry name" value="DHS-like_NAD/FAD-binding_dom"/>
</dbReference>
<evidence type="ECO:0000256" key="13">
    <source>
        <dbReference type="ARBA" id="ARBA00048670"/>
    </source>
</evidence>
<dbReference type="Gene3D" id="3.40.50.970">
    <property type="match status" value="2"/>
</dbReference>
<protein>
    <recommendedName>
        <fullName evidence="4 14">Acetolactate synthase</fullName>
        <ecNumber evidence="4 14">2.2.1.6</ecNumber>
    </recommendedName>
</protein>
<keyword evidence="8 14" id="KW-0479">Metal-binding</keyword>
<dbReference type="EC" id="2.2.1.6" evidence="4 14"/>
<feature type="domain" description="Thiamine pyrophosphate enzyme TPP-binding" evidence="16">
    <location>
        <begin position="394"/>
        <end position="546"/>
    </location>
</feature>
<dbReference type="UniPathway" id="UPA00049">
    <property type="reaction ID" value="UER00059"/>
</dbReference>
<evidence type="ECO:0000256" key="5">
    <source>
        <dbReference type="ARBA" id="ARBA00022605"/>
    </source>
</evidence>
<dbReference type="AlphaFoldDB" id="A0A840P0R6"/>
<dbReference type="InterPro" id="IPR000399">
    <property type="entry name" value="TPP-bd_CS"/>
</dbReference>
<evidence type="ECO:0000256" key="9">
    <source>
        <dbReference type="ARBA" id="ARBA00022827"/>
    </source>
</evidence>
<comment type="pathway">
    <text evidence="2 14">Amino-acid biosynthesis; L-valine biosynthesis; L-valine from pyruvate: step 1/4.</text>
</comment>
<dbReference type="SUPFAM" id="SSF52518">
    <property type="entry name" value="Thiamin diphosphate-binding fold (THDP-binding)"/>
    <property type="match status" value="2"/>
</dbReference>
<evidence type="ECO:0000256" key="11">
    <source>
        <dbReference type="ARBA" id="ARBA00023052"/>
    </source>
</evidence>
<dbReference type="InterPro" id="IPR011766">
    <property type="entry name" value="TPP_enzyme_TPP-bd"/>
</dbReference>
<evidence type="ECO:0000256" key="8">
    <source>
        <dbReference type="ARBA" id="ARBA00022723"/>
    </source>
</evidence>
<comment type="cofactor">
    <cofactor evidence="14">
        <name>thiamine diphosphate</name>
        <dbReference type="ChEBI" id="CHEBI:58937"/>
    </cofactor>
    <text evidence="14">Binds 1 thiamine pyrophosphate per subunit.</text>
</comment>
<comment type="cofactor">
    <cofactor evidence="14">
        <name>Mg(2+)</name>
        <dbReference type="ChEBI" id="CHEBI:18420"/>
    </cofactor>
    <text evidence="14">Binds 1 Mg(2+) ion per subunit.</text>
</comment>
<keyword evidence="6" id="KW-0285">Flavoprotein</keyword>
<evidence type="ECO:0000256" key="1">
    <source>
        <dbReference type="ARBA" id="ARBA00004974"/>
    </source>
</evidence>
<dbReference type="PANTHER" id="PTHR18968:SF13">
    <property type="entry name" value="ACETOLACTATE SYNTHASE CATALYTIC SUBUNIT, MITOCHONDRIAL"/>
    <property type="match status" value="1"/>
</dbReference>
<dbReference type="Pfam" id="PF02775">
    <property type="entry name" value="TPP_enzyme_C"/>
    <property type="match status" value="1"/>
</dbReference>
<keyword evidence="7 14" id="KW-0808">Transferase</keyword>
<dbReference type="InterPro" id="IPR045229">
    <property type="entry name" value="TPP_enz"/>
</dbReference>
<evidence type="ECO:0000256" key="4">
    <source>
        <dbReference type="ARBA" id="ARBA00013145"/>
    </source>
</evidence>
<dbReference type="FunFam" id="3.40.50.1220:FF:000008">
    <property type="entry name" value="Acetolactate synthase"/>
    <property type="match status" value="1"/>
</dbReference>
<evidence type="ECO:0000256" key="7">
    <source>
        <dbReference type="ARBA" id="ARBA00022679"/>
    </source>
</evidence>
<dbReference type="InterPro" id="IPR039368">
    <property type="entry name" value="AHAS_TPP"/>
</dbReference>
<dbReference type="CDD" id="cd02015">
    <property type="entry name" value="TPP_AHAS"/>
    <property type="match status" value="1"/>
</dbReference>
<keyword evidence="5 14" id="KW-0028">Amino-acid biosynthesis</keyword>
<dbReference type="NCBIfam" id="TIGR00118">
    <property type="entry name" value="acolac_lg"/>
    <property type="match status" value="1"/>
</dbReference>
<comment type="pathway">
    <text evidence="1 14">Amino-acid biosynthesis; L-isoleucine biosynthesis; L-isoleucine from 2-oxobutanoate: step 1/4.</text>
</comment>
<evidence type="ECO:0000256" key="2">
    <source>
        <dbReference type="ARBA" id="ARBA00005025"/>
    </source>
</evidence>
<dbReference type="CDD" id="cd07035">
    <property type="entry name" value="TPP_PYR_POX_like"/>
    <property type="match status" value="1"/>
</dbReference>
<dbReference type="GO" id="GO:0050660">
    <property type="term" value="F:flavin adenine dinucleotide binding"/>
    <property type="evidence" value="ECO:0007669"/>
    <property type="project" value="InterPro"/>
</dbReference>
<proteinExistence type="inferred from homology"/>
<dbReference type="UniPathway" id="UPA00047">
    <property type="reaction ID" value="UER00055"/>
</dbReference>
<evidence type="ECO:0000259" key="15">
    <source>
        <dbReference type="Pfam" id="PF00205"/>
    </source>
</evidence>
<dbReference type="GO" id="GO:0009099">
    <property type="term" value="P:L-valine biosynthetic process"/>
    <property type="evidence" value="ECO:0007669"/>
    <property type="project" value="UniProtKB-UniPathway"/>
</dbReference>
<name>A0A840P0R6_9ACTN</name>
<dbReference type="Pfam" id="PF00205">
    <property type="entry name" value="TPP_enzyme_M"/>
    <property type="match status" value="1"/>
</dbReference>
<comment type="catalytic activity">
    <reaction evidence="13 14">
        <text>2 pyruvate + H(+) = (2S)-2-acetolactate + CO2</text>
        <dbReference type="Rhea" id="RHEA:25249"/>
        <dbReference type="ChEBI" id="CHEBI:15361"/>
        <dbReference type="ChEBI" id="CHEBI:15378"/>
        <dbReference type="ChEBI" id="CHEBI:16526"/>
        <dbReference type="ChEBI" id="CHEBI:58476"/>
        <dbReference type="EC" id="2.2.1.6"/>
    </reaction>
</comment>
<dbReference type="Gene3D" id="3.40.50.1220">
    <property type="entry name" value="TPP-binding domain"/>
    <property type="match status" value="1"/>
</dbReference>
<dbReference type="GO" id="GO:0000287">
    <property type="term" value="F:magnesium ion binding"/>
    <property type="evidence" value="ECO:0007669"/>
    <property type="project" value="UniProtKB-UniRule"/>
</dbReference>
<dbReference type="Pfam" id="PF02776">
    <property type="entry name" value="TPP_enzyme_N"/>
    <property type="match status" value="1"/>
</dbReference>
<organism evidence="18 19">
    <name type="scientific">Thermocatellispora tengchongensis</name>
    <dbReference type="NCBI Taxonomy" id="1073253"/>
    <lineage>
        <taxon>Bacteria</taxon>
        <taxon>Bacillati</taxon>
        <taxon>Actinomycetota</taxon>
        <taxon>Actinomycetes</taxon>
        <taxon>Streptosporangiales</taxon>
        <taxon>Streptosporangiaceae</taxon>
        <taxon>Thermocatellispora</taxon>
    </lineage>
</organism>
<evidence type="ECO:0000259" key="16">
    <source>
        <dbReference type="Pfam" id="PF02775"/>
    </source>
</evidence>
<evidence type="ECO:0000259" key="17">
    <source>
        <dbReference type="Pfam" id="PF02776"/>
    </source>
</evidence>
<dbReference type="NCBIfam" id="NF005860">
    <property type="entry name" value="PRK07789.1"/>
    <property type="match status" value="1"/>
</dbReference>
<evidence type="ECO:0000313" key="19">
    <source>
        <dbReference type="Proteomes" id="UP000578449"/>
    </source>
</evidence>
<dbReference type="EMBL" id="JACHGN010000004">
    <property type="protein sequence ID" value="MBB5132569.1"/>
    <property type="molecule type" value="Genomic_DNA"/>
</dbReference>
<dbReference type="PROSITE" id="PS00187">
    <property type="entry name" value="TPP_ENZYMES"/>
    <property type="match status" value="1"/>
</dbReference>
<keyword evidence="12 14" id="KW-0100">Branched-chain amino acid biosynthesis</keyword>
<dbReference type="InterPro" id="IPR012846">
    <property type="entry name" value="Acetolactate_synth_lsu"/>
</dbReference>
<evidence type="ECO:0000256" key="3">
    <source>
        <dbReference type="ARBA" id="ARBA00007812"/>
    </source>
</evidence>
<dbReference type="FunFam" id="3.40.50.970:FF:000016">
    <property type="entry name" value="Acetolactate synthase"/>
    <property type="match status" value="1"/>
</dbReference>
<dbReference type="InterPro" id="IPR012000">
    <property type="entry name" value="Thiamin_PyroP_enz_cen_dom"/>
</dbReference>
<evidence type="ECO:0000256" key="12">
    <source>
        <dbReference type="ARBA" id="ARBA00023304"/>
    </source>
</evidence>
<dbReference type="InterPro" id="IPR012001">
    <property type="entry name" value="Thiamin_PyroP_enz_TPP-bd_dom"/>
</dbReference>